<keyword evidence="3" id="KW-1185">Reference proteome</keyword>
<dbReference type="AlphaFoldDB" id="A0A8X6I224"/>
<dbReference type="InterPro" id="IPR052774">
    <property type="entry name" value="Celegans_DevNeuronal_Protein"/>
</dbReference>
<dbReference type="PROSITE" id="PS50948">
    <property type="entry name" value="PAN"/>
    <property type="match status" value="1"/>
</dbReference>
<dbReference type="Pfam" id="PF00024">
    <property type="entry name" value="PAN_1"/>
    <property type="match status" value="1"/>
</dbReference>
<feature type="non-terminal residue" evidence="2">
    <location>
        <position position="1"/>
    </location>
</feature>
<dbReference type="Proteomes" id="UP000887116">
    <property type="component" value="Unassembled WGS sequence"/>
</dbReference>
<sequence length="104" mass="12226">MWFTVKDVIFATLHESPRCNRLWTFERVIGYEISGFDDRTIPGVNSRLQCQDLCLREKGFTCRSGEYDYAFQQCRLSSEDRRSQPSSFRPAFGDVDYFENQCVT</sequence>
<proteinExistence type="predicted"/>
<feature type="domain" description="Apple" evidence="1">
    <location>
        <begin position="19"/>
        <end position="102"/>
    </location>
</feature>
<dbReference type="InterPro" id="IPR003609">
    <property type="entry name" value="Pan_app"/>
</dbReference>
<dbReference type="PANTHER" id="PTHR47327">
    <property type="entry name" value="FI18240P1-RELATED"/>
    <property type="match status" value="1"/>
</dbReference>
<name>A0A8X6I224_TRICU</name>
<dbReference type="EMBL" id="BMAO01013068">
    <property type="protein sequence ID" value="GFQ86027.1"/>
    <property type="molecule type" value="Genomic_DNA"/>
</dbReference>
<accession>A0A8X6I224</accession>
<dbReference type="OrthoDB" id="6419892at2759"/>
<evidence type="ECO:0000313" key="2">
    <source>
        <dbReference type="EMBL" id="GFQ86027.1"/>
    </source>
</evidence>
<dbReference type="GO" id="GO:0009653">
    <property type="term" value="P:anatomical structure morphogenesis"/>
    <property type="evidence" value="ECO:0007669"/>
    <property type="project" value="TreeGrafter"/>
</dbReference>
<protein>
    <recommendedName>
        <fullName evidence="1">Apple domain-containing protein</fullName>
    </recommendedName>
</protein>
<dbReference type="Gene3D" id="3.50.4.10">
    <property type="entry name" value="Hepatocyte Growth Factor"/>
    <property type="match status" value="1"/>
</dbReference>
<gene>
    <name evidence="2" type="primary">AVEN_155446_1</name>
    <name evidence="2" type="ORF">TNCT_294001</name>
</gene>
<dbReference type="SUPFAM" id="SSF57414">
    <property type="entry name" value="Hairpin loop containing domain-like"/>
    <property type="match status" value="1"/>
</dbReference>
<evidence type="ECO:0000259" key="1">
    <source>
        <dbReference type="PROSITE" id="PS50948"/>
    </source>
</evidence>
<dbReference type="PANTHER" id="PTHR47327:SF1">
    <property type="entry name" value="RE15579P"/>
    <property type="match status" value="1"/>
</dbReference>
<reference evidence="2" key="1">
    <citation type="submission" date="2020-07" db="EMBL/GenBank/DDBJ databases">
        <title>Multicomponent nature underlies the extraordinary mechanical properties of spider dragline silk.</title>
        <authorList>
            <person name="Kono N."/>
            <person name="Nakamura H."/>
            <person name="Mori M."/>
            <person name="Yoshida Y."/>
            <person name="Ohtoshi R."/>
            <person name="Malay A.D."/>
            <person name="Moran D.A.P."/>
            <person name="Tomita M."/>
            <person name="Numata K."/>
            <person name="Arakawa K."/>
        </authorList>
    </citation>
    <scope>NUCLEOTIDE SEQUENCE</scope>
</reference>
<organism evidence="2 3">
    <name type="scientific">Trichonephila clavata</name>
    <name type="common">Joro spider</name>
    <name type="synonym">Nephila clavata</name>
    <dbReference type="NCBI Taxonomy" id="2740835"/>
    <lineage>
        <taxon>Eukaryota</taxon>
        <taxon>Metazoa</taxon>
        <taxon>Ecdysozoa</taxon>
        <taxon>Arthropoda</taxon>
        <taxon>Chelicerata</taxon>
        <taxon>Arachnida</taxon>
        <taxon>Araneae</taxon>
        <taxon>Araneomorphae</taxon>
        <taxon>Entelegynae</taxon>
        <taxon>Araneoidea</taxon>
        <taxon>Nephilidae</taxon>
        <taxon>Trichonephila</taxon>
    </lineage>
</organism>
<comment type="caution">
    <text evidence="2">The sequence shown here is derived from an EMBL/GenBank/DDBJ whole genome shotgun (WGS) entry which is preliminary data.</text>
</comment>
<dbReference type="CDD" id="cd01099">
    <property type="entry name" value="PAN_AP_HGF"/>
    <property type="match status" value="1"/>
</dbReference>
<dbReference type="SMART" id="SM00473">
    <property type="entry name" value="PAN_AP"/>
    <property type="match status" value="1"/>
</dbReference>
<evidence type="ECO:0000313" key="3">
    <source>
        <dbReference type="Proteomes" id="UP000887116"/>
    </source>
</evidence>